<feature type="binding site" evidence="7">
    <location>
        <position position="304"/>
    </location>
    <ligand>
        <name>[4Fe-4S] cluster</name>
        <dbReference type="ChEBI" id="CHEBI:49883"/>
    </ligand>
</feature>
<dbReference type="NCBIfam" id="TIGR00612">
    <property type="entry name" value="ispG_gcpE"/>
    <property type="match status" value="1"/>
</dbReference>
<dbReference type="OrthoDB" id="9803214at2"/>
<name>A0A3D8ISB9_9HELI</name>
<proteinExistence type="inferred from homology"/>
<dbReference type="Proteomes" id="UP000256514">
    <property type="component" value="Unassembled WGS sequence"/>
</dbReference>
<dbReference type="RefSeq" id="WP_115570695.1">
    <property type="nucleotide sequence ID" value="NZ_NXLT01000002.1"/>
</dbReference>
<dbReference type="UniPathway" id="UPA00056">
    <property type="reaction ID" value="UER00096"/>
</dbReference>
<feature type="binding site" evidence="7">
    <location>
        <position position="265"/>
    </location>
    <ligand>
        <name>[4Fe-4S] cluster</name>
        <dbReference type="ChEBI" id="CHEBI:49883"/>
    </ligand>
</feature>
<dbReference type="InterPro" id="IPR016425">
    <property type="entry name" value="IspG_bac"/>
</dbReference>
<keyword evidence="2 7" id="KW-0479">Metal-binding</keyword>
<dbReference type="FunFam" id="3.20.20.20:FF:000001">
    <property type="entry name" value="4-hydroxy-3-methylbut-2-en-1-yl diphosphate synthase (flavodoxin)"/>
    <property type="match status" value="1"/>
</dbReference>
<comment type="function">
    <text evidence="7">Converts 2C-methyl-D-erythritol 2,4-cyclodiphosphate (ME-2,4cPP) into 1-hydroxy-2-methyl-2-(E)-butenyl 4-diphosphate.</text>
</comment>
<feature type="domain" description="IspG C-terminal" evidence="9">
    <location>
        <begin position="259"/>
        <end position="345"/>
    </location>
</feature>
<dbReference type="SUPFAM" id="SSF56014">
    <property type="entry name" value="Nitrite and sulphite reductase 4Fe-4S domain-like"/>
    <property type="match status" value="1"/>
</dbReference>
<accession>A0A3D8ISB9</accession>
<dbReference type="PIRSF" id="PIRSF004640">
    <property type="entry name" value="IspG"/>
    <property type="match status" value="1"/>
</dbReference>
<dbReference type="GO" id="GO:0016114">
    <property type="term" value="P:terpenoid biosynthetic process"/>
    <property type="evidence" value="ECO:0007669"/>
    <property type="project" value="InterPro"/>
</dbReference>
<evidence type="ECO:0000256" key="5">
    <source>
        <dbReference type="ARBA" id="ARBA00023014"/>
    </source>
</evidence>
<feature type="binding site" evidence="7">
    <location>
        <position position="262"/>
    </location>
    <ligand>
        <name>[4Fe-4S] cluster</name>
        <dbReference type="ChEBI" id="CHEBI:49883"/>
    </ligand>
</feature>
<dbReference type="InterPro" id="IPR045854">
    <property type="entry name" value="NO2/SO3_Rdtase_4Fe4S_sf"/>
</dbReference>
<dbReference type="SUPFAM" id="SSF51717">
    <property type="entry name" value="Dihydropteroate synthetase-like"/>
    <property type="match status" value="1"/>
</dbReference>
<dbReference type="InterPro" id="IPR058578">
    <property type="entry name" value="IspG_TIM"/>
</dbReference>
<gene>
    <name evidence="7" type="primary">ispG</name>
    <name evidence="10" type="ORF">CQA54_02845</name>
</gene>
<comment type="similarity">
    <text evidence="7">Belongs to the IspG family.</text>
</comment>
<dbReference type="InterPro" id="IPR004588">
    <property type="entry name" value="IspG_bac-typ"/>
</dbReference>
<keyword evidence="5 7" id="KW-0411">Iron-sulfur</keyword>
<evidence type="ECO:0000256" key="1">
    <source>
        <dbReference type="ARBA" id="ARBA00022485"/>
    </source>
</evidence>
<reference evidence="10 11" key="1">
    <citation type="submission" date="2018-04" db="EMBL/GenBank/DDBJ databases">
        <title>Novel Campyloabacter and Helicobacter Species and Strains.</title>
        <authorList>
            <person name="Mannion A.J."/>
            <person name="Shen Z."/>
            <person name="Fox J.G."/>
        </authorList>
    </citation>
    <scope>NUCLEOTIDE SEQUENCE [LARGE SCALE GENOMIC DNA]</scope>
    <source>
        <strain evidence="10 11">MIT 12-6600</strain>
    </source>
</reference>
<dbReference type="GO" id="GO:0141197">
    <property type="term" value="F:4-hydroxy-3-methylbut-2-enyl-diphosphate synthase activity (flavodoxin)"/>
    <property type="evidence" value="ECO:0007669"/>
    <property type="project" value="UniProtKB-EC"/>
</dbReference>
<keyword evidence="6 7" id="KW-0414">Isoprene biosynthesis</keyword>
<dbReference type="PANTHER" id="PTHR30454:SF0">
    <property type="entry name" value="4-HYDROXY-3-METHYLBUT-2-EN-1-YL DIPHOSPHATE SYNTHASE (FERREDOXIN), CHLOROPLASTIC"/>
    <property type="match status" value="1"/>
</dbReference>
<protein>
    <recommendedName>
        <fullName evidence="7">4-hydroxy-3-methylbut-2-en-1-yl diphosphate synthase (flavodoxin)</fullName>
        <ecNumber evidence="7">1.17.7.3</ecNumber>
    </recommendedName>
    <alternativeName>
        <fullName evidence="7">1-hydroxy-2-methyl-2-(E)-butenyl 4-diphosphate synthase</fullName>
    </alternativeName>
</protein>
<evidence type="ECO:0000256" key="6">
    <source>
        <dbReference type="ARBA" id="ARBA00023229"/>
    </source>
</evidence>
<evidence type="ECO:0000259" key="9">
    <source>
        <dbReference type="Pfam" id="PF26540"/>
    </source>
</evidence>
<dbReference type="Pfam" id="PF26540">
    <property type="entry name" value="GcpE_C"/>
    <property type="match status" value="1"/>
</dbReference>
<keyword evidence="4 7" id="KW-0408">Iron</keyword>
<comment type="catalytic activity">
    <reaction evidence="7">
        <text>(2E)-4-hydroxy-3-methylbut-2-enyl diphosphate + oxidized [flavodoxin] + H2O + 2 H(+) = 2-C-methyl-D-erythritol 2,4-cyclic diphosphate + reduced [flavodoxin]</text>
        <dbReference type="Rhea" id="RHEA:43604"/>
        <dbReference type="Rhea" id="RHEA-COMP:10622"/>
        <dbReference type="Rhea" id="RHEA-COMP:10623"/>
        <dbReference type="ChEBI" id="CHEBI:15377"/>
        <dbReference type="ChEBI" id="CHEBI:15378"/>
        <dbReference type="ChEBI" id="CHEBI:57618"/>
        <dbReference type="ChEBI" id="CHEBI:58210"/>
        <dbReference type="ChEBI" id="CHEBI:58483"/>
        <dbReference type="ChEBI" id="CHEBI:128753"/>
        <dbReference type="EC" id="1.17.7.3"/>
    </reaction>
</comment>
<dbReference type="NCBIfam" id="NF001540">
    <property type="entry name" value="PRK00366.1"/>
    <property type="match status" value="1"/>
</dbReference>
<evidence type="ECO:0000259" key="8">
    <source>
        <dbReference type="Pfam" id="PF04551"/>
    </source>
</evidence>
<keyword evidence="1 7" id="KW-0004">4Fe-4S</keyword>
<evidence type="ECO:0000313" key="11">
    <source>
        <dbReference type="Proteomes" id="UP000256514"/>
    </source>
</evidence>
<evidence type="ECO:0000256" key="2">
    <source>
        <dbReference type="ARBA" id="ARBA00022723"/>
    </source>
</evidence>
<dbReference type="Gene3D" id="3.20.20.20">
    <property type="entry name" value="Dihydropteroate synthase-like"/>
    <property type="match status" value="1"/>
</dbReference>
<dbReference type="GO" id="GO:0046429">
    <property type="term" value="F:4-hydroxy-3-methylbut-2-en-1-yl diphosphate synthase activity (ferredoxin)"/>
    <property type="evidence" value="ECO:0007669"/>
    <property type="project" value="UniProtKB-UniRule"/>
</dbReference>
<feature type="binding site" evidence="7">
    <location>
        <position position="297"/>
    </location>
    <ligand>
        <name>[4Fe-4S] cluster</name>
        <dbReference type="ChEBI" id="CHEBI:49883"/>
    </ligand>
</feature>
<dbReference type="InterPro" id="IPR058579">
    <property type="entry name" value="IspG_C"/>
</dbReference>
<keyword evidence="11" id="KW-1185">Reference proteome</keyword>
<comment type="pathway">
    <text evidence="7">Isoprenoid biosynthesis; isopentenyl diphosphate biosynthesis via DXP pathway; isopentenyl diphosphate from 1-deoxy-D-xylulose 5-phosphate: step 5/6.</text>
</comment>
<evidence type="ECO:0000256" key="4">
    <source>
        <dbReference type="ARBA" id="ARBA00023004"/>
    </source>
</evidence>
<organism evidence="10 11">
    <name type="scientific">Helicobacter equorum</name>
    <dbReference type="NCBI Taxonomy" id="361872"/>
    <lineage>
        <taxon>Bacteria</taxon>
        <taxon>Pseudomonadati</taxon>
        <taxon>Campylobacterota</taxon>
        <taxon>Epsilonproteobacteria</taxon>
        <taxon>Campylobacterales</taxon>
        <taxon>Helicobacteraceae</taxon>
        <taxon>Helicobacter</taxon>
    </lineage>
</organism>
<dbReference type="EC" id="1.17.7.3" evidence="7"/>
<keyword evidence="3 7" id="KW-0560">Oxidoreductase</keyword>
<comment type="caution">
    <text evidence="10">The sequence shown here is derived from an EMBL/GenBank/DDBJ whole genome shotgun (WGS) entry which is preliminary data.</text>
</comment>
<comment type="cofactor">
    <cofactor evidence="7">
        <name>[4Fe-4S] cluster</name>
        <dbReference type="ChEBI" id="CHEBI:49883"/>
    </cofactor>
    <text evidence="7">Binds 1 [4Fe-4S] cluster.</text>
</comment>
<evidence type="ECO:0000256" key="3">
    <source>
        <dbReference type="ARBA" id="ARBA00023002"/>
    </source>
</evidence>
<dbReference type="Pfam" id="PF04551">
    <property type="entry name" value="GcpE"/>
    <property type="match status" value="1"/>
</dbReference>
<sequence>MQRYPTKQIFVGNVLIGGDAPISIQSMTFSKTCDIDATKAQIDRLALAGADIVRVAVSDEKDAKALKSLKAVSPLPLVADIHFRYKFALIAAESVDCIRINPGNIGSKDRIKAVANACKERNIPIRIGVNGGSLEKEFESKYGPTPKGMVESALYNIKLLEDFDFTNIKVSLKASDVLRTMEAYRMLRPLVEYPFHLGVTEAGTLMHSTIKSSMALGGLLMEGIGDTMRCSITGELEEEIHLARKILQYSGRQKNGITLISCPTCGRIEVDLVSAVKEVEKKIAHITTPLQVSVMGCAVNALGEAKHADIAIAFGNKDGLIIKGGKILGKYKESEILEVFIKEVETLALERADAQSKGA</sequence>
<dbReference type="Gene3D" id="3.30.413.10">
    <property type="entry name" value="Sulfite Reductase Hemoprotein, domain 1"/>
    <property type="match status" value="1"/>
</dbReference>
<evidence type="ECO:0000256" key="7">
    <source>
        <dbReference type="HAMAP-Rule" id="MF_00159"/>
    </source>
</evidence>
<dbReference type="HAMAP" id="MF_00159">
    <property type="entry name" value="IspG"/>
    <property type="match status" value="1"/>
</dbReference>
<dbReference type="AlphaFoldDB" id="A0A3D8ISB9"/>
<dbReference type="GO" id="GO:0051539">
    <property type="term" value="F:4 iron, 4 sulfur cluster binding"/>
    <property type="evidence" value="ECO:0007669"/>
    <property type="project" value="UniProtKB-UniRule"/>
</dbReference>
<feature type="domain" description="IspG TIM-barrel" evidence="8">
    <location>
        <begin position="6"/>
        <end position="243"/>
    </location>
</feature>
<dbReference type="GO" id="GO:0005506">
    <property type="term" value="F:iron ion binding"/>
    <property type="evidence" value="ECO:0007669"/>
    <property type="project" value="InterPro"/>
</dbReference>
<dbReference type="GO" id="GO:0019288">
    <property type="term" value="P:isopentenyl diphosphate biosynthetic process, methylerythritol 4-phosphate pathway"/>
    <property type="evidence" value="ECO:0007669"/>
    <property type="project" value="UniProtKB-UniRule"/>
</dbReference>
<evidence type="ECO:0000313" key="10">
    <source>
        <dbReference type="EMBL" id="RDU67880.1"/>
    </source>
</evidence>
<dbReference type="PANTHER" id="PTHR30454">
    <property type="entry name" value="4-HYDROXY-3-METHYLBUT-2-EN-1-YL DIPHOSPHATE SYNTHASE"/>
    <property type="match status" value="1"/>
</dbReference>
<dbReference type="EMBL" id="NXLT01000002">
    <property type="protein sequence ID" value="RDU67880.1"/>
    <property type="molecule type" value="Genomic_DNA"/>
</dbReference>
<dbReference type="InterPro" id="IPR011005">
    <property type="entry name" value="Dihydropteroate_synth-like_sf"/>
</dbReference>